<dbReference type="Gene3D" id="3.40.710.10">
    <property type="entry name" value="DD-peptidase/beta-lactamase superfamily"/>
    <property type="match status" value="1"/>
</dbReference>
<dbReference type="RefSeq" id="WP_141881689.1">
    <property type="nucleotide sequence ID" value="NZ_VFOM01000004.1"/>
</dbReference>
<feature type="domain" description="Beta-lactamase-related" evidence="1">
    <location>
        <begin position="17"/>
        <end position="346"/>
    </location>
</feature>
<gene>
    <name evidence="2" type="ORF">FB562_2589</name>
</gene>
<reference evidence="2 3" key="1">
    <citation type="submission" date="2019-06" db="EMBL/GenBank/DDBJ databases">
        <title>Sequencing the genomes of 1000 actinobacteria strains.</title>
        <authorList>
            <person name="Klenk H.-P."/>
        </authorList>
    </citation>
    <scope>NUCLEOTIDE SEQUENCE [LARGE SCALE GENOMIC DNA]</scope>
    <source>
        <strain evidence="2 3">DSM 26477</strain>
    </source>
</reference>
<dbReference type="EMBL" id="VFOM01000004">
    <property type="protein sequence ID" value="TQL41999.1"/>
    <property type="molecule type" value="Genomic_DNA"/>
</dbReference>
<sequence length="483" mass="51033">MGIPSETVSAEALETVDGVFRDQQAGGAAPSAVWGVFDRSGLVHTGAAGRLEGGAIPDADTAYRIASCTKSFAAATVLALRDEGLLGLDDPVTRFVPELAGVTLPSADSPVPTVRMLLTMSAGFPTDDPWADRQEAMSGEEFAALLRAGVSFDSVPGTRFAYSNLGYALVGQVVEAVTGRGFREVVRERFLGPLGLTGTAFEREHFEEHRVAAGARVIDGRWEYLPMTGPGVFSPIGGLFSTVTDLARWAGWLASAFDADGADEPGSPLSRASRRELQQPHRLIPPDMPHNVGHPAGYGFGLFVDHYAKFGPVVSHSGGYPGFSAHMRWSAARGVGVVAFENATFSRVPVTTTAAFDGLLGSLPEPKELAVWPEVRDAQRAVTALLRSWNDADAQRLFTPNVGLDMPFAQRRAALAAAIDKVGGLVDGETTDASSAAPSQLSWFVPGTVGRLRVHIQLTPELPPRVQSLRVEALAPAAAPALG</sequence>
<dbReference type="PANTHER" id="PTHR43283:SF3">
    <property type="entry name" value="BETA-LACTAMASE FAMILY PROTEIN (AFU_ORTHOLOGUE AFUA_5G07500)"/>
    <property type="match status" value="1"/>
</dbReference>
<dbReference type="InterPro" id="IPR012338">
    <property type="entry name" value="Beta-lactam/transpept-like"/>
</dbReference>
<dbReference type="OrthoDB" id="3863176at2"/>
<dbReference type="Pfam" id="PF00144">
    <property type="entry name" value="Beta-lactamase"/>
    <property type="match status" value="1"/>
</dbReference>
<organism evidence="2 3">
    <name type="scientific">Homoserinimonas aerilata</name>
    <dbReference type="NCBI Taxonomy" id="1162970"/>
    <lineage>
        <taxon>Bacteria</taxon>
        <taxon>Bacillati</taxon>
        <taxon>Actinomycetota</taxon>
        <taxon>Actinomycetes</taxon>
        <taxon>Micrococcales</taxon>
        <taxon>Microbacteriaceae</taxon>
        <taxon>Homoserinimonas</taxon>
    </lineage>
</organism>
<name>A0A542Y1Q0_9MICO</name>
<keyword evidence="3" id="KW-1185">Reference proteome</keyword>
<accession>A0A542Y1Q0</accession>
<dbReference type="InterPro" id="IPR001466">
    <property type="entry name" value="Beta-lactam-related"/>
</dbReference>
<evidence type="ECO:0000313" key="2">
    <source>
        <dbReference type="EMBL" id="TQL41999.1"/>
    </source>
</evidence>
<dbReference type="PANTHER" id="PTHR43283">
    <property type="entry name" value="BETA-LACTAMASE-RELATED"/>
    <property type="match status" value="1"/>
</dbReference>
<evidence type="ECO:0000313" key="3">
    <source>
        <dbReference type="Proteomes" id="UP000317998"/>
    </source>
</evidence>
<dbReference type="InterPro" id="IPR050789">
    <property type="entry name" value="Diverse_Enzym_Activities"/>
</dbReference>
<dbReference type="Proteomes" id="UP000317998">
    <property type="component" value="Unassembled WGS sequence"/>
</dbReference>
<proteinExistence type="predicted"/>
<comment type="caution">
    <text evidence="2">The sequence shown here is derived from an EMBL/GenBank/DDBJ whole genome shotgun (WGS) entry which is preliminary data.</text>
</comment>
<dbReference type="AlphaFoldDB" id="A0A542Y1Q0"/>
<evidence type="ECO:0000259" key="1">
    <source>
        <dbReference type="Pfam" id="PF00144"/>
    </source>
</evidence>
<dbReference type="SUPFAM" id="SSF56601">
    <property type="entry name" value="beta-lactamase/transpeptidase-like"/>
    <property type="match status" value="1"/>
</dbReference>
<protein>
    <submittedName>
        <fullName evidence="2">CubicO group peptidase (Beta-lactamase class C family)</fullName>
    </submittedName>
</protein>